<dbReference type="CDD" id="cd14789">
    <property type="entry name" value="Tiki"/>
    <property type="match status" value="1"/>
</dbReference>
<feature type="chain" id="PRO_5032784122" evidence="1">
    <location>
        <begin position="25"/>
        <end position="315"/>
    </location>
</feature>
<dbReference type="AlphaFoldDB" id="A0A7S6WP92"/>
<dbReference type="PANTHER" id="PTHR40590">
    <property type="entry name" value="CYTOPLASMIC PROTEIN-RELATED"/>
    <property type="match status" value="1"/>
</dbReference>
<name>A0A7S6WP92_9SPIR</name>
<dbReference type="InterPro" id="IPR047111">
    <property type="entry name" value="YbaP-like"/>
</dbReference>
<feature type="signal peptide" evidence="1">
    <location>
        <begin position="1"/>
        <end position="24"/>
    </location>
</feature>
<evidence type="ECO:0000313" key="3">
    <source>
        <dbReference type="Proteomes" id="UP000593915"/>
    </source>
</evidence>
<dbReference type="Pfam" id="PF01963">
    <property type="entry name" value="TraB_PrgY_gumN"/>
    <property type="match status" value="1"/>
</dbReference>
<keyword evidence="1" id="KW-0732">Signal</keyword>
<evidence type="ECO:0000256" key="1">
    <source>
        <dbReference type="SAM" id="SignalP"/>
    </source>
</evidence>
<proteinExistence type="predicted"/>
<sequence>MKHFNLFKRILFAIVLTCVFISCATSDKKEERNVKAVLIEHPERMFWEIKKDNASIFILGTIHFADRNFFPLEERILEAFDSSGRLVSEIGGLKEMMSVPAQMQRKILDHINMEPEKNLQNFLSKEDAELLKTEFGEERANVLFMLDPWVLTVGVTELIYQKAGLNSAESIDLYLMTRAKDKKIEGLEDVASQLKILSLGTFEEQLDILNDTIEELKNPDKGINQIEKLKKSYLSNNRSEIEKMLMEMMSVPQKASNQSRRKFIDALLKDRNILWAEKFADYLNAGETVFVFAGAAHFLGEDSVFEQMRKNGILK</sequence>
<dbReference type="EMBL" id="CP061839">
    <property type="protein sequence ID" value="QOW60795.1"/>
    <property type="molecule type" value="Genomic_DNA"/>
</dbReference>
<accession>A0A7S6WP92</accession>
<organism evidence="2 3">
    <name type="scientific">Treponema pedis</name>
    <dbReference type="NCBI Taxonomy" id="409322"/>
    <lineage>
        <taxon>Bacteria</taxon>
        <taxon>Pseudomonadati</taxon>
        <taxon>Spirochaetota</taxon>
        <taxon>Spirochaetia</taxon>
        <taxon>Spirochaetales</taxon>
        <taxon>Treponemataceae</taxon>
        <taxon>Treponema</taxon>
    </lineage>
</organism>
<dbReference type="PROSITE" id="PS51257">
    <property type="entry name" value="PROKAR_LIPOPROTEIN"/>
    <property type="match status" value="1"/>
</dbReference>
<dbReference type="RefSeq" id="WP_194076252.1">
    <property type="nucleotide sequence ID" value="NZ_CP061839.1"/>
</dbReference>
<dbReference type="InterPro" id="IPR002816">
    <property type="entry name" value="TraB/PrgY/GumN_fam"/>
</dbReference>
<evidence type="ECO:0000313" key="2">
    <source>
        <dbReference type="EMBL" id="QOW60795.1"/>
    </source>
</evidence>
<protein>
    <submittedName>
        <fullName evidence="2">TraB/GumN family protein</fullName>
    </submittedName>
</protein>
<dbReference type="Proteomes" id="UP000593915">
    <property type="component" value="Chromosome"/>
</dbReference>
<gene>
    <name evidence="2" type="ORF">IFE08_13585</name>
</gene>
<reference evidence="2 3" key="1">
    <citation type="submission" date="2020-09" db="EMBL/GenBank/DDBJ databases">
        <title>Characterization of Treponema spp. from bovine digital dermatitis in Korea.</title>
        <authorList>
            <person name="Espiritu H.M."/>
            <person name="Cho Y.I."/>
            <person name="Mamuad L."/>
        </authorList>
    </citation>
    <scope>NUCLEOTIDE SEQUENCE [LARGE SCALE GENOMIC DNA]</scope>
    <source>
        <strain evidence="2 3">KS1</strain>
    </source>
</reference>
<dbReference type="PANTHER" id="PTHR40590:SF1">
    <property type="entry name" value="CYTOPLASMIC PROTEIN"/>
    <property type="match status" value="1"/>
</dbReference>